<feature type="domain" description="P-type ATPase C-terminal" evidence="21">
    <location>
        <begin position="976"/>
        <end position="1221"/>
    </location>
</feature>
<dbReference type="STRING" id="329046.A0A1Y2BN14"/>
<feature type="domain" description="P-type ATPase N-terminal" evidence="20">
    <location>
        <begin position="18"/>
        <end position="89"/>
    </location>
</feature>
<name>A0A1Y2BN14_9FUNG</name>
<feature type="transmembrane region" description="Helical" evidence="17">
    <location>
        <begin position="1193"/>
        <end position="1218"/>
    </location>
</feature>
<evidence type="ECO:0000256" key="18">
    <source>
        <dbReference type="SAM" id="MobiDB-lite"/>
    </source>
</evidence>
<feature type="binding site" evidence="15">
    <location>
        <position position="695"/>
    </location>
    <ligand>
        <name>ATP</name>
        <dbReference type="ChEBI" id="CHEBI:30616"/>
    </ligand>
</feature>
<evidence type="ECO:0000313" key="23">
    <source>
        <dbReference type="Proteomes" id="UP000193642"/>
    </source>
</evidence>
<dbReference type="GO" id="GO:0016887">
    <property type="term" value="F:ATP hydrolysis activity"/>
    <property type="evidence" value="ECO:0007669"/>
    <property type="project" value="InterPro"/>
</dbReference>
<comment type="similarity">
    <text evidence="2 17">Belongs to the cation transport ATPase (P-type) (TC 3.A.3) family. Type IV subfamily.</text>
</comment>
<evidence type="ECO:0000259" key="19">
    <source>
        <dbReference type="Pfam" id="PF00122"/>
    </source>
</evidence>
<dbReference type="InterPro" id="IPR032630">
    <property type="entry name" value="P_typ_ATPase_c"/>
</dbReference>
<dbReference type="Proteomes" id="UP000193642">
    <property type="component" value="Unassembled WGS sequence"/>
</dbReference>
<keyword evidence="8 16" id="KW-0460">Magnesium</keyword>
<dbReference type="GO" id="GO:0140326">
    <property type="term" value="F:ATPase-coupled intramembrane lipid transporter activity"/>
    <property type="evidence" value="ECO:0007669"/>
    <property type="project" value="UniProtKB-EC"/>
</dbReference>
<dbReference type="Gene3D" id="1.20.1110.10">
    <property type="entry name" value="Calcium-transporting ATPase, transmembrane domain"/>
    <property type="match status" value="1"/>
</dbReference>
<feature type="binding site" evidence="15">
    <location>
        <position position="461"/>
    </location>
    <ligand>
        <name>ATP</name>
        <dbReference type="ChEBI" id="CHEBI:30616"/>
    </ligand>
</feature>
<dbReference type="FunFam" id="3.40.50.1000:FF:000001">
    <property type="entry name" value="Phospholipid-transporting ATPase IC"/>
    <property type="match status" value="1"/>
</dbReference>
<evidence type="ECO:0000256" key="7">
    <source>
        <dbReference type="ARBA" id="ARBA00022840"/>
    </source>
</evidence>
<dbReference type="SUPFAM" id="SSF81660">
    <property type="entry name" value="Metal cation-transporting ATPase, ATP-binding domain N"/>
    <property type="match status" value="1"/>
</dbReference>
<feature type="active site" description="4-aspartylphosphate intermediate" evidence="14">
    <location>
        <position position="460"/>
    </location>
</feature>
<evidence type="ECO:0000256" key="6">
    <source>
        <dbReference type="ARBA" id="ARBA00022741"/>
    </source>
</evidence>
<dbReference type="InterPro" id="IPR023214">
    <property type="entry name" value="HAD_sf"/>
</dbReference>
<keyword evidence="10 17" id="KW-1133">Transmembrane helix</keyword>
<dbReference type="Pfam" id="PF00122">
    <property type="entry name" value="E1-E2_ATPase"/>
    <property type="match status" value="1"/>
</dbReference>
<dbReference type="InterPro" id="IPR008250">
    <property type="entry name" value="ATPase_P-typ_transduc_dom_A_sf"/>
</dbReference>
<reference evidence="22 23" key="1">
    <citation type="submission" date="2016-07" db="EMBL/GenBank/DDBJ databases">
        <title>Pervasive Adenine N6-methylation of Active Genes in Fungi.</title>
        <authorList>
            <consortium name="DOE Joint Genome Institute"/>
            <person name="Mondo S.J."/>
            <person name="Dannebaum R.O."/>
            <person name="Kuo R.C."/>
            <person name="Labutti K."/>
            <person name="Haridas S."/>
            <person name="Kuo A."/>
            <person name="Salamov A."/>
            <person name="Ahrendt S.R."/>
            <person name="Lipzen A."/>
            <person name="Sullivan W."/>
            <person name="Andreopoulos W.B."/>
            <person name="Clum A."/>
            <person name="Lindquist E."/>
            <person name="Daum C."/>
            <person name="Ramamoorthy G.K."/>
            <person name="Gryganskyi A."/>
            <person name="Culley D."/>
            <person name="Magnuson J.K."/>
            <person name="James T.Y."/>
            <person name="O'Malley M.A."/>
            <person name="Stajich J.E."/>
            <person name="Spatafora J.W."/>
            <person name="Visel A."/>
            <person name="Grigoriev I.V."/>
        </authorList>
    </citation>
    <scope>NUCLEOTIDE SEQUENCE [LARGE SCALE GENOMIC DNA]</scope>
    <source>
        <strain evidence="22 23">JEL800</strain>
    </source>
</reference>
<comment type="subcellular location">
    <subcellularLocation>
        <location evidence="1">Endomembrane system</location>
        <topology evidence="1">Multi-pass membrane protein</topology>
    </subcellularLocation>
    <subcellularLocation>
        <location evidence="17">Membrane</location>
        <topology evidence="17">Multi-pass membrane protein</topology>
    </subcellularLocation>
</comment>
<dbReference type="InterPro" id="IPR044492">
    <property type="entry name" value="P_typ_ATPase_HD_dom"/>
</dbReference>
<dbReference type="Gene3D" id="3.40.50.1000">
    <property type="entry name" value="HAD superfamily/HAD-like"/>
    <property type="match status" value="2"/>
</dbReference>
<keyword evidence="6 15" id="KW-0547">Nucleotide-binding</keyword>
<feature type="binding site" evidence="15">
    <location>
        <position position="460"/>
    </location>
    <ligand>
        <name>ATP</name>
        <dbReference type="ChEBI" id="CHEBI:30616"/>
    </ligand>
</feature>
<feature type="transmembrane region" description="Helical" evidence="17">
    <location>
        <begin position="336"/>
        <end position="358"/>
    </location>
</feature>
<dbReference type="SUPFAM" id="SSF56784">
    <property type="entry name" value="HAD-like"/>
    <property type="match status" value="1"/>
</dbReference>
<evidence type="ECO:0000256" key="14">
    <source>
        <dbReference type="PIRSR" id="PIRSR606539-1"/>
    </source>
</evidence>
<feature type="binding site" evidence="15">
    <location>
        <position position="810"/>
    </location>
    <ligand>
        <name>ATP</name>
        <dbReference type="ChEBI" id="CHEBI:30616"/>
    </ligand>
</feature>
<keyword evidence="9 17" id="KW-1278">Translocase</keyword>
<evidence type="ECO:0000256" key="13">
    <source>
        <dbReference type="ARBA" id="ARBA00049128"/>
    </source>
</evidence>
<dbReference type="PANTHER" id="PTHR24092">
    <property type="entry name" value="PROBABLE PHOSPHOLIPID-TRANSPORTING ATPASE"/>
    <property type="match status" value="1"/>
</dbReference>
<organism evidence="22 23">
    <name type="scientific">Rhizoclosmatium globosum</name>
    <dbReference type="NCBI Taxonomy" id="329046"/>
    <lineage>
        <taxon>Eukaryota</taxon>
        <taxon>Fungi</taxon>
        <taxon>Fungi incertae sedis</taxon>
        <taxon>Chytridiomycota</taxon>
        <taxon>Chytridiomycota incertae sedis</taxon>
        <taxon>Chytridiomycetes</taxon>
        <taxon>Chytridiales</taxon>
        <taxon>Chytriomycetaceae</taxon>
        <taxon>Rhizoclosmatium</taxon>
    </lineage>
</organism>
<feature type="binding site" evidence="15">
    <location>
        <position position="953"/>
    </location>
    <ligand>
        <name>ATP</name>
        <dbReference type="ChEBI" id="CHEBI:30616"/>
    </ligand>
</feature>
<dbReference type="Pfam" id="PF16209">
    <property type="entry name" value="PhoLip_ATPase_N"/>
    <property type="match status" value="1"/>
</dbReference>
<evidence type="ECO:0000256" key="15">
    <source>
        <dbReference type="PIRSR" id="PIRSR606539-2"/>
    </source>
</evidence>
<feature type="binding site" evidence="16">
    <location>
        <position position="460"/>
    </location>
    <ligand>
        <name>Mg(2+)</name>
        <dbReference type="ChEBI" id="CHEBI:18420"/>
    </ligand>
</feature>
<dbReference type="SUPFAM" id="SSF81653">
    <property type="entry name" value="Calcium ATPase, transduction domain A"/>
    <property type="match status" value="1"/>
</dbReference>
<dbReference type="InterPro" id="IPR032631">
    <property type="entry name" value="P-type_ATPase_N"/>
</dbReference>
<feature type="domain" description="P-type ATPase A" evidence="19">
    <location>
        <begin position="146"/>
        <end position="205"/>
    </location>
</feature>
<feature type="transmembrane region" description="Helical" evidence="17">
    <location>
        <begin position="1008"/>
        <end position="1027"/>
    </location>
</feature>
<comment type="caution">
    <text evidence="22">The sequence shown here is derived from an EMBL/GenBank/DDBJ whole genome shotgun (WGS) entry which is preliminary data.</text>
</comment>
<evidence type="ECO:0000256" key="17">
    <source>
        <dbReference type="RuleBase" id="RU362033"/>
    </source>
</evidence>
<dbReference type="PROSITE" id="PS00154">
    <property type="entry name" value="ATPASE_E1_E2"/>
    <property type="match status" value="1"/>
</dbReference>
<keyword evidence="11 17" id="KW-0472">Membrane</keyword>
<evidence type="ECO:0000256" key="3">
    <source>
        <dbReference type="ARBA" id="ARBA00022448"/>
    </source>
</evidence>
<keyword evidence="23" id="KW-1185">Reference proteome</keyword>
<dbReference type="FunFam" id="3.40.1110.10:FF:000035">
    <property type="entry name" value="Phospholipid-transporting ATPase"/>
    <property type="match status" value="1"/>
</dbReference>
<feature type="transmembrane region" description="Helical" evidence="17">
    <location>
        <begin position="1088"/>
        <end position="1107"/>
    </location>
</feature>
<feature type="transmembrane region" description="Helical" evidence="17">
    <location>
        <begin position="1127"/>
        <end position="1145"/>
    </location>
</feature>
<dbReference type="GO" id="GO:0005524">
    <property type="term" value="F:ATP binding"/>
    <property type="evidence" value="ECO:0007669"/>
    <property type="project" value="UniProtKB-UniRule"/>
</dbReference>
<dbReference type="CDD" id="cd02073">
    <property type="entry name" value="P-type_ATPase_APLT_Dnf-like"/>
    <property type="match status" value="1"/>
</dbReference>
<dbReference type="EMBL" id="MCGO01000057">
    <property type="protein sequence ID" value="ORY36156.1"/>
    <property type="molecule type" value="Genomic_DNA"/>
</dbReference>
<evidence type="ECO:0000256" key="12">
    <source>
        <dbReference type="ARBA" id="ARBA00034036"/>
    </source>
</evidence>
<accession>A0A1Y2BN14</accession>
<evidence type="ECO:0000256" key="9">
    <source>
        <dbReference type="ARBA" id="ARBA00022967"/>
    </source>
</evidence>
<dbReference type="Gene3D" id="2.70.150.10">
    <property type="entry name" value="Calcium-transporting ATPase, cytoplasmic transduction domain A"/>
    <property type="match status" value="1"/>
</dbReference>
<comment type="cofactor">
    <cofactor evidence="16">
        <name>Mg(2+)</name>
        <dbReference type="ChEBI" id="CHEBI:18420"/>
    </cofactor>
</comment>
<feature type="compositionally biased region" description="Pro residues" evidence="18">
    <location>
        <begin position="1316"/>
        <end position="1331"/>
    </location>
</feature>
<dbReference type="Pfam" id="PF16212">
    <property type="entry name" value="PhoLip_ATPase_C"/>
    <property type="match status" value="1"/>
</dbReference>
<dbReference type="GO" id="GO:0005886">
    <property type="term" value="C:plasma membrane"/>
    <property type="evidence" value="ECO:0007669"/>
    <property type="project" value="TreeGrafter"/>
</dbReference>
<feature type="binding site" evidence="15">
    <location>
        <position position="462"/>
    </location>
    <ligand>
        <name>ATP</name>
        <dbReference type="ChEBI" id="CHEBI:30616"/>
    </ligand>
</feature>
<feature type="binding site" evidence="15">
    <location>
        <position position="811"/>
    </location>
    <ligand>
        <name>ATP</name>
        <dbReference type="ChEBI" id="CHEBI:30616"/>
    </ligand>
</feature>
<feature type="binding site" evidence="15">
    <location>
        <position position="729"/>
    </location>
    <ligand>
        <name>ATP</name>
        <dbReference type="ChEBI" id="CHEBI:30616"/>
    </ligand>
</feature>
<evidence type="ECO:0000256" key="11">
    <source>
        <dbReference type="ARBA" id="ARBA00023136"/>
    </source>
</evidence>
<keyword evidence="7 15" id="KW-0067">ATP-binding</keyword>
<dbReference type="Gene3D" id="3.40.1110.10">
    <property type="entry name" value="Calcium-transporting ATPase, cytoplasmic domain N"/>
    <property type="match status" value="2"/>
</dbReference>
<keyword evidence="3" id="KW-0813">Transport</keyword>
<dbReference type="PANTHER" id="PTHR24092:SF180">
    <property type="entry name" value="PHOSPHOLIPID-TRANSPORTING ATPASE DNF1-RELATED"/>
    <property type="match status" value="1"/>
</dbReference>
<evidence type="ECO:0000313" key="22">
    <source>
        <dbReference type="EMBL" id="ORY36156.1"/>
    </source>
</evidence>
<dbReference type="NCBIfam" id="TIGR01494">
    <property type="entry name" value="ATPase_P-type"/>
    <property type="match status" value="1"/>
</dbReference>
<feature type="transmembrane region" description="Helical" evidence="17">
    <location>
        <begin position="1039"/>
        <end position="1060"/>
    </location>
</feature>
<feature type="binding site" evidence="16">
    <location>
        <position position="950"/>
    </location>
    <ligand>
        <name>Mg(2+)</name>
        <dbReference type="ChEBI" id="CHEBI:18420"/>
    </ligand>
</feature>
<feature type="binding site" evidence="15">
    <location>
        <position position="954"/>
    </location>
    <ligand>
        <name>ATP</name>
        <dbReference type="ChEBI" id="CHEBI:30616"/>
    </ligand>
</feature>
<feature type="binding site" evidence="15">
    <location>
        <position position="631"/>
    </location>
    <ligand>
        <name>ATP</name>
        <dbReference type="ChEBI" id="CHEBI:30616"/>
    </ligand>
</feature>
<evidence type="ECO:0000259" key="21">
    <source>
        <dbReference type="Pfam" id="PF16212"/>
    </source>
</evidence>
<dbReference type="SFLD" id="SFLDS00003">
    <property type="entry name" value="Haloacid_Dehalogenase"/>
    <property type="match status" value="1"/>
</dbReference>
<feature type="region of interest" description="Disordered" evidence="18">
    <location>
        <begin position="1305"/>
        <end position="1331"/>
    </location>
</feature>
<feature type="binding site" evidence="16">
    <location>
        <position position="954"/>
    </location>
    <ligand>
        <name>Mg(2+)</name>
        <dbReference type="ChEBI" id="CHEBI:18420"/>
    </ligand>
</feature>
<dbReference type="InterPro" id="IPR018303">
    <property type="entry name" value="ATPase_P-typ_P_site"/>
</dbReference>
<evidence type="ECO:0000256" key="2">
    <source>
        <dbReference type="ARBA" id="ARBA00008109"/>
    </source>
</evidence>
<feature type="binding site" evidence="15">
    <location>
        <position position="924"/>
    </location>
    <ligand>
        <name>ATP</name>
        <dbReference type="ChEBI" id="CHEBI:30616"/>
    </ligand>
</feature>
<dbReference type="GO" id="GO:0045332">
    <property type="term" value="P:phospholipid translocation"/>
    <property type="evidence" value="ECO:0007669"/>
    <property type="project" value="TreeGrafter"/>
</dbReference>
<feature type="transmembrane region" description="Helical" evidence="17">
    <location>
        <begin position="61"/>
        <end position="78"/>
    </location>
</feature>
<evidence type="ECO:0000256" key="8">
    <source>
        <dbReference type="ARBA" id="ARBA00022842"/>
    </source>
</evidence>
<feature type="transmembrane region" description="Helical" evidence="17">
    <location>
        <begin position="84"/>
        <end position="102"/>
    </location>
</feature>
<dbReference type="EC" id="7.6.2.1" evidence="17"/>
<dbReference type="OrthoDB" id="377733at2759"/>
<feature type="transmembrane region" description="Helical" evidence="17">
    <location>
        <begin position="387"/>
        <end position="412"/>
    </location>
</feature>
<proteinExistence type="inferred from homology"/>
<evidence type="ECO:0000256" key="4">
    <source>
        <dbReference type="ARBA" id="ARBA00022692"/>
    </source>
</evidence>
<dbReference type="InterPro" id="IPR023299">
    <property type="entry name" value="ATPase_P-typ_cyto_dom_N"/>
</dbReference>
<dbReference type="SFLD" id="SFLDG00002">
    <property type="entry name" value="C1.7:_P-type_atpase_like"/>
    <property type="match status" value="1"/>
</dbReference>
<dbReference type="GO" id="GO:0000287">
    <property type="term" value="F:magnesium ion binding"/>
    <property type="evidence" value="ECO:0007669"/>
    <property type="project" value="UniProtKB-UniRule"/>
</dbReference>
<dbReference type="InterPro" id="IPR001757">
    <property type="entry name" value="P_typ_ATPase"/>
</dbReference>
<evidence type="ECO:0000256" key="1">
    <source>
        <dbReference type="ARBA" id="ARBA00004127"/>
    </source>
</evidence>
<dbReference type="InterPro" id="IPR006539">
    <property type="entry name" value="P-type_ATPase_IV"/>
</dbReference>
<dbReference type="Pfam" id="PF13246">
    <property type="entry name" value="Cation_ATPase"/>
    <property type="match status" value="1"/>
</dbReference>
<keyword evidence="5 16" id="KW-0479">Metal-binding</keyword>
<feature type="binding site" evidence="16">
    <location>
        <position position="462"/>
    </location>
    <ligand>
        <name>Mg(2+)</name>
        <dbReference type="ChEBI" id="CHEBI:18420"/>
    </ligand>
</feature>
<feature type="transmembrane region" description="Helical" evidence="17">
    <location>
        <begin position="1152"/>
        <end position="1173"/>
    </location>
</feature>
<dbReference type="NCBIfam" id="TIGR01652">
    <property type="entry name" value="ATPase-Plipid"/>
    <property type="match status" value="1"/>
</dbReference>
<feature type="binding site" evidence="15">
    <location>
        <position position="930"/>
    </location>
    <ligand>
        <name>ATP</name>
        <dbReference type="ChEBI" id="CHEBI:30616"/>
    </ligand>
</feature>
<dbReference type="GO" id="GO:0012505">
    <property type="term" value="C:endomembrane system"/>
    <property type="evidence" value="ECO:0007669"/>
    <property type="project" value="UniProtKB-SubCell"/>
</dbReference>
<gene>
    <name evidence="22" type="ORF">BCR33DRAFT_683732</name>
</gene>
<dbReference type="InterPro" id="IPR059000">
    <property type="entry name" value="ATPase_P-type_domA"/>
</dbReference>
<feature type="binding site" evidence="15">
    <location>
        <position position="672"/>
    </location>
    <ligand>
        <name>ATP</name>
        <dbReference type="ChEBI" id="CHEBI:30616"/>
    </ligand>
</feature>
<evidence type="ECO:0000259" key="20">
    <source>
        <dbReference type="Pfam" id="PF16209"/>
    </source>
</evidence>
<dbReference type="SUPFAM" id="SSF81665">
    <property type="entry name" value="Calcium ATPase, transmembrane domain M"/>
    <property type="match status" value="1"/>
</dbReference>
<dbReference type="InterPro" id="IPR036412">
    <property type="entry name" value="HAD-like_sf"/>
</dbReference>
<evidence type="ECO:0000256" key="5">
    <source>
        <dbReference type="ARBA" id="ARBA00022723"/>
    </source>
</evidence>
<dbReference type="InterPro" id="IPR023298">
    <property type="entry name" value="ATPase_P-typ_TM_dom_sf"/>
</dbReference>
<comment type="catalytic activity">
    <reaction evidence="12 17">
        <text>ATP + H2O + phospholipidSide 1 = ADP + phosphate + phospholipidSide 2.</text>
        <dbReference type="EC" id="7.6.2.1"/>
    </reaction>
</comment>
<protein>
    <recommendedName>
        <fullName evidence="17">Phospholipid-transporting ATPase</fullName>
        <ecNumber evidence="17">7.6.2.1</ecNumber>
    </recommendedName>
</protein>
<sequence>MIPMGRKSVVKREKRNIYVNEDPPKHPNGELAIVQRFPANEISTSKYTVVTFIPKNLFEQFRRVANLFFLTLTVLQFFPDYETINPFVAALPFVFIIFMTAIKDGVEDTRRHSSDRQINGQITHTLVYNNKNSVFQTQRDQKSVSPAKVTDASNAWKETKWEEVEVGDILLLKNNEPIPADILILNSSEPDGLCYVETKNLDGETNLKIRNGLLETAQVGKDTIEALSGYCFRIESEHPNPNLYTYTGTAVFQASAPDSSKKNITMAEFDPNEEIVLNQVKVPLNINSILLRGCVLRNTEWIIGVALYTGKDTKICLNSGGTPSKQSRIERTMNPLVVIQLFLLVILCLVISIVSPIWEASHQPANPNLRVLWLASTYKGNTSFSTWLWIGFVAFWTGLILLQNIVPISLYLTIEVVKTIQSYFIYNDVQMYYEPLDQPCIPKSWNLSDDLGQIDYIFSDKTGTLTRNIMQFKKCSINGVVYGKGEHLEPVLTQKSVATKGSLSLAGIARKNATVKQGGDMSPGILNTDVPSVSVTTPSKNHHVSFMTMRNTVKKVNIDATGEGGECSDDDDDDLKFSDSLLTRELSNMNHPQYAPLRDFFTSLAVCHSVLISKDVDNPELFKYNAQSPDEAALVQAARDVGFVFKARSTVGLTVDVLGEDEQSELLNVIEFNSTRKRMSVIVKRPAGEIVLYCKGADSMIYERLASGQDMMKKITSEHLEEFAEDGLRTLCIAYKLISAETYSKWSEEYNQASTSLDSREQKMDEIAEKIETDLILMGATAIEDKLQEGVPECIKTLLSAGIKLWVLTGDKLETAINIGLSCNLLSKNMNLILVRGASEDCQDEAGEIKKQLSEALSKFFGVDEAEDASTKDRRFFKNVSKNNQNEPYALVIDGDALRYALLDDQRQLLLELGTRCAAVICCRVSPLQKAKVVELVKNSIQCTCLAIGDGANDVSMIQAAHIGVGIAGEEGLQAVMASDYAIAQFKYLKRLLLVHGHWSYVRTAEMILNFFFKNLVWSLALFWFQIYCGFSSGTAYDLTFMIFYNILLTSLPVGLIGIFDIDIGQEFTLAFPPLYKLEVPAFSYRRFFVYMFDAFYQSLALFFLVMGACDGDTVDEKGQNWGFGEISVVLAIFGILHANMFVIVSMRSWNWISLILMSVVMLILVLFSLSYAAAKTSLVPGLFEILYVRSTFWLEIPLQLVVCNLPRIVFLFCYRLFYPTNIHIMQELSVEGKGHVPSELRRASLWMTEKRKSISKRASNWGLSSQLLADGISPSASVQFESPASRASRVKKEDYLVIDTINPAIPRTDSTKGSPQPPSPEPPKKMPPFPLQVDTRVVQSEYSMPMYESTGALTIGTIGSAQTVGTYLMSSELRTPFSPMRPSSLNEADDIVSSKGGLTVMKTGEMMRNRGFSFSQSPGARDVIMGVKRKPVVGERGMSSPLSNIMERSSTVQMTSPQRSVKSPLNKEGKKLMRNNTMF</sequence>
<dbReference type="FunFam" id="3.40.50.1000:FF:000014">
    <property type="entry name" value="Phospholipid-transporting ATPase"/>
    <property type="match status" value="1"/>
</dbReference>
<comment type="catalytic activity">
    <reaction evidence="13">
        <text>a 1,2-diacyl-sn-glycero-3-phosphoethanolamine(out) + ATP + H2O = a 1,2-diacyl-sn-glycero-3-phosphoethanolamine(in) + ADP + phosphate + H(+)</text>
        <dbReference type="Rhea" id="RHEA:66132"/>
        <dbReference type="ChEBI" id="CHEBI:15377"/>
        <dbReference type="ChEBI" id="CHEBI:15378"/>
        <dbReference type="ChEBI" id="CHEBI:30616"/>
        <dbReference type="ChEBI" id="CHEBI:43474"/>
        <dbReference type="ChEBI" id="CHEBI:64612"/>
        <dbReference type="ChEBI" id="CHEBI:456216"/>
    </reaction>
    <physiologicalReaction direction="left-to-right" evidence="13">
        <dbReference type="Rhea" id="RHEA:66133"/>
    </physiologicalReaction>
</comment>
<feature type="binding site" evidence="15">
    <location>
        <position position="809"/>
    </location>
    <ligand>
        <name>ATP</name>
        <dbReference type="ChEBI" id="CHEBI:30616"/>
    </ligand>
</feature>
<evidence type="ECO:0000256" key="16">
    <source>
        <dbReference type="PIRSR" id="PIRSR606539-3"/>
    </source>
</evidence>
<dbReference type="SFLD" id="SFLDF00027">
    <property type="entry name" value="p-type_atpase"/>
    <property type="match status" value="1"/>
</dbReference>
<dbReference type="PRINTS" id="PR00119">
    <property type="entry name" value="CATATPASE"/>
</dbReference>
<keyword evidence="4 17" id="KW-0812">Transmembrane</keyword>
<evidence type="ECO:0000256" key="10">
    <source>
        <dbReference type="ARBA" id="ARBA00022989"/>
    </source>
</evidence>